<dbReference type="Proteomes" id="UP001386955">
    <property type="component" value="Unassembled WGS sequence"/>
</dbReference>
<proteinExistence type="predicted"/>
<evidence type="ECO:0000313" key="2">
    <source>
        <dbReference type="EMBL" id="KAK7388755.1"/>
    </source>
</evidence>
<accession>A0AAN9XDX5</accession>
<gene>
    <name evidence="2" type="ORF">VNO78_23582</name>
</gene>
<dbReference type="AlphaFoldDB" id="A0AAN9XDX5"/>
<evidence type="ECO:0000313" key="3">
    <source>
        <dbReference type="Proteomes" id="UP001386955"/>
    </source>
</evidence>
<keyword evidence="3" id="KW-1185">Reference proteome</keyword>
<name>A0AAN9XDX5_PSOTE</name>
<sequence length="195" mass="22251">MSLSAICHVRCERKATEQIQRYPRVQLLASIYVESEDSTRDSKNSSRSSGVHTPCIDGSHTSHLTPHTSHYGWVNRSFFYLSQLPTQHTIVHSAQPVLHPFPNKAIHVISTIFLLHHSRCPCELLTREYGPHSHPHNHNRACSFIPITNHSSQVNADFIHNSHQKLLQYPTASPMNHYTIFATGSKKERMLMLTQ</sequence>
<evidence type="ECO:0000256" key="1">
    <source>
        <dbReference type="SAM" id="MobiDB-lite"/>
    </source>
</evidence>
<comment type="caution">
    <text evidence="2">The sequence shown here is derived from an EMBL/GenBank/DDBJ whole genome shotgun (WGS) entry which is preliminary data.</text>
</comment>
<reference evidence="2 3" key="1">
    <citation type="submission" date="2024-01" db="EMBL/GenBank/DDBJ databases">
        <title>The genomes of 5 underutilized Papilionoideae crops provide insights into root nodulation and disease resistanc.</title>
        <authorList>
            <person name="Jiang F."/>
        </authorList>
    </citation>
    <scope>NUCLEOTIDE SEQUENCE [LARGE SCALE GENOMIC DNA]</scope>
    <source>
        <strain evidence="2">DUOXIRENSHENG_FW03</strain>
        <tissue evidence="2">Leaves</tissue>
    </source>
</reference>
<dbReference type="EMBL" id="JAYMYS010000006">
    <property type="protein sequence ID" value="KAK7388755.1"/>
    <property type="molecule type" value="Genomic_DNA"/>
</dbReference>
<organism evidence="2 3">
    <name type="scientific">Psophocarpus tetragonolobus</name>
    <name type="common">Winged bean</name>
    <name type="synonym">Dolichos tetragonolobus</name>
    <dbReference type="NCBI Taxonomy" id="3891"/>
    <lineage>
        <taxon>Eukaryota</taxon>
        <taxon>Viridiplantae</taxon>
        <taxon>Streptophyta</taxon>
        <taxon>Embryophyta</taxon>
        <taxon>Tracheophyta</taxon>
        <taxon>Spermatophyta</taxon>
        <taxon>Magnoliopsida</taxon>
        <taxon>eudicotyledons</taxon>
        <taxon>Gunneridae</taxon>
        <taxon>Pentapetalae</taxon>
        <taxon>rosids</taxon>
        <taxon>fabids</taxon>
        <taxon>Fabales</taxon>
        <taxon>Fabaceae</taxon>
        <taxon>Papilionoideae</taxon>
        <taxon>50 kb inversion clade</taxon>
        <taxon>NPAAA clade</taxon>
        <taxon>indigoferoid/millettioid clade</taxon>
        <taxon>Phaseoleae</taxon>
        <taxon>Psophocarpus</taxon>
    </lineage>
</organism>
<feature type="region of interest" description="Disordered" evidence="1">
    <location>
        <begin position="38"/>
        <end position="57"/>
    </location>
</feature>
<protein>
    <submittedName>
        <fullName evidence="2">Uncharacterized protein</fullName>
    </submittedName>
</protein>